<dbReference type="EC" id="3.1.4.11" evidence="2 16"/>
<evidence type="ECO:0000256" key="16">
    <source>
        <dbReference type="RuleBase" id="RU361133"/>
    </source>
</evidence>
<dbReference type="InterPro" id="IPR035724">
    <property type="entry name" value="PLCgamma1_SH3"/>
</dbReference>
<dbReference type="SUPFAM" id="SSF50729">
    <property type="entry name" value="PH domain-like"/>
    <property type="match status" value="1"/>
</dbReference>
<keyword evidence="7" id="KW-0106">Calcium</keyword>
<keyword evidence="6 16" id="KW-0378">Hydrolase</keyword>
<dbReference type="SMART" id="SM00148">
    <property type="entry name" value="PLCXc"/>
    <property type="match status" value="1"/>
</dbReference>
<evidence type="ECO:0000256" key="3">
    <source>
        <dbReference type="ARBA" id="ARBA00022443"/>
    </source>
</evidence>
<dbReference type="GO" id="GO:0004435">
    <property type="term" value="F:phosphatidylinositol-4,5-bisphosphate phospholipase C activity"/>
    <property type="evidence" value="ECO:0007669"/>
    <property type="project" value="UniProtKB-EC"/>
</dbReference>
<dbReference type="InterPro" id="IPR017946">
    <property type="entry name" value="PLC-like_Pdiesterase_TIM-brl"/>
</dbReference>
<comment type="catalytic activity">
    <reaction evidence="13">
        <text>a 1,2-diacyl-sn-glycero-3-phospho-(1D-myo-inositol-4,5-bisphosphate) + H2O = 1D-myo-inositol 1,4,5-trisphosphate + a 1,2-diacyl-sn-glycerol + H(+)</text>
        <dbReference type="Rhea" id="RHEA:33179"/>
        <dbReference type="ChEBI" id="CHEBI:15377"/>
        <dbReference type="ChEBI" id="CHEBI:15378"/>
        <dbReference type="ChEBI" id="CHEBI:17815"/>
        <dbReference type="ChEBI" id="CHEBI:58456"/>
        <dbReference type="ChEBI" id="CHEBI:203600"/>
        <dbReference type="EC" id="3.1.4.11"/>
    </reaction>
    <physiologicalReaction direction="left-to-right" evidence="13">
        <dbReference type="Rhea" id="RHEA:33180"/>
    </physiologicalReaction>
</comment>
<dbReference type="Gene3D" id="3.30.505.10">
    <property type="entry name" value="SH2 domain"/>
    <property type="match status" value="2"/>
</dbReference>
<evidence type="ECO:0000256" key="15">
    <source>
        <dbReference type="PROSITE-ProRule" id="PRU00192"/>
    </source>
</evidence>
<dbReference type="SUPFAM" id="SSF51695">
    <property type="entry name" value="PLC-like phosphodiesterases"/>
    <property type="match status" value="1"/>
</dbReference>
<evidence type="ECO:0000256" key="4">
    <source>
        <dbReference type="ARBA" id="ARBA00022553"/>
    </source>
</evidence>
<dbReference type="SMART" id="SM00326">
    <property type="entry name" value="SH3"/>
    <property type="match status" value="1"/>
</dbReference>
<dbReference type="Pfam" id="PF00018">
    <property type="entry name" value="SH3_1"/>
    <property type="match status" value="1"/>
</dbReference>
<dbReference type="Gene3D" id="3.20.20.190">
    <property type="entry name" value="Phosphatidylinositol (PI) phosphodiesterase"/>
    <property type="match status" value="2"/>
</dbReference>
<dbReference type="SUPFAM" id="SSF50044">
    <property type="entry name" value="SH3-domain"/>
    <property type="match status" value="1"/>
</dbReference>
<proteinExistence type="predicted"/>
<dbReference type="GO" id="GO:0016042">
    <property type="term" value="P:lipid catabolic process"/>
    <property type="evidence" value="ECO:0007669"/>
    <property type="project" value="UniProtKB-KW"/>
</dbReference>
<dbReference type="SUPFAM" id="SSF55550">
    <property type="entry name" value="SH2 domain"/>
    <property type="match status" value="2"/>
</dbReference>
<evidence type="ECO:0000256" key="9">
    <source>
        <dbReference type="ARBA" id="ARBA00022999"/>
    </source>
</evidence>
<sequence>WIWEPSLWMNNLYRDLELGTVLTLFYSKKSQRPERRTFQVKLETRTIIWTRGTDKIEGEIDIREIKEIRPGQKSRDFERYVEDSAARLDQAHCFVILYGTEFRLKSLSLAGMHSQRKAFIRSDTTSTFRLTDLFSTGMLVWISHFCKGRSILNTYTCTVNLSAVSLMCSLCSEPLFFLVRLTNRQEQRISLEDFKNFLLESQKEMWATDNNKVQEFMFSYLKDPLREVEQPYFYQDEFLTYLFSKENTIWDSSLDQVCPENMNNPLSHYWISSSHNTYLTGDQFSSESSLEAYARCLRMGCRCIELDCWDGPDGMPVIYHGHTLTTKIKFCDVLTTIKEHAFVTSDYPIILSIEDHCSIVQQRNMATYFKKVFGEMLLTKAVDIAADGLPSPNQLKRKILIKVRDHLRSLESFEHFSPFSQHKKWNKCFIYSLLEWYSHFFVLTSSKIYYSEETSNNQGNDDEEEHRELSNGMDQHVTEKWFHGKLGAGRDGRQIAEKLLTEYCQETGAPDGSFLVRESETFVGDYTLSFWRSGRVQHCRIHSRQEAGSPKFYLTDNLVFDTLFALITHYQQVALRCNEFEMKLTEPVPQTNAHESKEWYHANLSRSHAENMLMRVPRDGAFLVRKRAEPNSFAISFRAEGKIKHCRVQQEGQTVVLGTSEFDSLVDLISYYEKHSLYRKMKLRYPINEDTLEKIGTGRNPGFYVEANQMPSLKCTVKAMYEYKAQRDDELSFTKNAIITNVDKQEGGWWKGDCGGKKQLWFPANYVEEISPSAAEPDRALEEGKMMERRKKIALELSELVVYCRPRACFRDMSSFPETKAEKYVNKIKGKKFLQYNRLQLSRIYPRGQRLDSSNYDPLPMWLCGSQLVALNFQTADKPMQMNQALFMLNGRSGYVLQPASLSNSINKCRLKKKNVLGARHLPKHGRGIVCPLIEIEVCGAEYDNAKLKTDSEADNGLNPTWPRKSFQFTVCNSAFAFLRFVVYEIDMFNDQNFLAQATFPIHGLKTGYRSVPLKNSYNEDLELASLLVHMDIIRGRVSLSVLLSLSLNCSLLLVCVHIRNSEPFLYLLSIWT</sequence>
<feature type="domain" description="SH2" evidence="17">
    <location>
        <begin position="481"/>
        <end position="588"/>
    </location>
</feature>
<dbReference type="Pfam" id="PF23583">
    <property type="entry name" value="EF_HAND_2_PLCG"/>
    <property type="match status" value="1"/>
</dbReference>
<keyword evidence="11" id="KW-0807">Transducer</keyword>
<dbReference type="PRINTS" id="PR00401">
    <property type="entry name" value="SH2DOMAIN"/>
</dbReference>
<dbReference type="PROSITE" id="PS50002">
    <property type="entry name" value="SH3"/>
    <property type="match status" value="1"/>
</dbReference>
<evidence type="ECO:0000256" key="10">
    <source>
        <dbReference type="ARBA" id="ARBA00023098"/>
    </source>
</evidence>
<feature type="domain" description="C2" evidence="19">
    <location>
        <begin position="892"/>
        <end position="1016"/>
    </location>
</feature>
<feature type="domain" description="SH2" evidence="17">
    <location>
        <begin position="599"/>
        <end position="687"/>
    </location>
</feature>
<dbReference type="FunFam" id="2.30.30.40:FF:000051">
    <property type="entry name" value="1-phosphatidylinositol 4,5-bisphosphate phosphodiesterase gamma"/>
    <property type="match status" value="1"/>
</dbReference>
<dbReference type="CDD" id="cd08592">
    <property type="entry name" value="PI-PLCc_gamma"/>
    <property type="match status" value="1"/>
</dbReference>
<dbReference type="InterPro" id="IPR011992">
    <property type="entry name" value="EF-hand-dom_pair"/>
</dbReference>
<evidence type="ECO:0000259" key="20">
    <source>
        <dbReference type="PROSITE" id="PS50008"/>
    </source>
</evidence>
<evidence type="ECO:0000259" key="19">
    <source>
        <dbReference type="PROSITE" id="PS50004"/>
    </source>
</evidence>
<dbReference type="InterPro" id="IPR000980">
    <property type="entry name" value="SH2"/>
</dbReference>
<dbReference type="Gene3D" id="2.30.29.30">
    <property type="entry name" value="Pleckstrin-homology domain (PH domain)/Phosphotyrosine-binding domain (PTB)"/>
    <property type="match status" value="1"/>
</dbReference>
<keyword evidence="10 16" id="KW-0443">Lipid metabolism</keyword>
<dbReference type="PROSITE" id="PS50007">
    <property type="entry name" value="PIPLC_X_DOMAIN"/>
    <property type="match status" value="1"/>
</dbReference>
<dbReference type="PROSITE" id="PS50004">
    <property type="entry name" value="C2"/>
    <property type="match status" value="1"/>
</dbReference>
<dbReference type="CDD" id="cd13362">
    <property type="entry name" value="PH_PLC_gamma"/>
    <property type="match status" value="1"/>
</dbReference>
<dbReference type="InterPro" id="IPR000008">
    <property type="entry name" value="C2_dom"/>
</dbReference>
<evidence type="ECO:0000256" key="1">
    <source>
        <dbReference type="ARBA" id="ARBA00001913"/>
    </source>
</evidence>
<dbReference type="FunFam" id="3.30.505.10:FF:000011">
    <property type="entry name" value="1-phosphatidylinositol 4,5-bisphosphate phosphodiesterase gamma"/>
    <property type="match status" value="1"/>
</dbReference>
<dbReference type="CDD" id="cd00275">
    <property type="entry name" value="C2_PLC_like"/>
    <property type="match status" value="1"/>
</dbReference>
<reference evidence="21" key="2">
    <citation type="submission" date="2025-09" db="UniProtKB">
        <authorList>
            <consortium name="Ensembl"/>
        </authorList>
    </citation>
    <scope>IDENTIFICATION</scope>
</reference>
<dbReference type="InterPro" id="IPR001192">
    <property type="entry name" value="PI-PLC_fam"/>
</dbReference>
<dbReference type="FunFam" id="3.20.20.190:FF:000004">
    <property type="entry name" value="1-phosphatidylinositol 4,5-bisphosphate phosphodiesterase gamma"/>
    <property type="match status" value="1"/>
</dbReference>
<evidence type="ECO:0000259" key="17">
    <source>
        <dbReference type="PROSITE" id="PS50001"/>
    </source>
</evidence>
<dbReference type="PRINTS" id="PR00452">
    <property type="entry name" value="SH3DOMAIN"/>
</dbReference>
<dbReference type="GO" id="GO:0048015">
    <property type="term" value="P:phosphatidylinositol-mediated signaling"/>
    <property type="evidence" value="ECO:0007669"/>
    <property type="project" value="TreeGrafter"/>
</dbReference>
<dbReference type="GO" id="GO:0032587">
    <property type="term" value="C:ruffle membrane"/>
    <property type="evidence" value="ECO:0007669"/>
    <property type="project" value="TreeGrafter"/>
</dbReference>
<keyword evidence="9 14" id="KW-0727">SH2 domain</keyword>
<evidence type="ECO:0000256" key="5">
    <source>
        <dbReference type="ARBA" id="ARBA00022737"/>
    </source>
</evidence>
<keyword evidence="5" id="KW-0677">Repeat</keyword>
<evidence type="ECO:0000313" key="21">
    <source>
        <dbReference type="Ensembl" id="ENSMAMP00000043032.1"/>
    </source>
</evidence>
<dbReference type="CDD" id="cd09932">
    <property type="entry name" value="SH2_C-SH2_PLC_gamma_like"/>
    <property type="match status" value="1"/>
</dbReference>
<evidence type="ECO:0000313" key="22">
    <source>
        <dbReference type="Proteomes" id="UP000261640"/>
    </source>
</evidence>
<evidence type="ECO:0000256" key="12">
    <source>
        <dbReference type="ARBA" id="ARBA00023288"/>
    </source>
</evidence>
<dbReference type="FunFam" id="3.30.505.10:FF:000009">
    <property type="entry name" value="1-phosphatidylinositol 4,5-bisphosphate phosphodiesterase gamma"/>
    <property type="match status" value="1"/>
</dbReference>
<dbReference type="PANTHER" id="PTHR10336:SF173">
    <property type="entry name" value="1-PHOSPHATIDYLINOSITOL 4,5-BISPHOSPHATE PHOSPHODIESTERASE GAMMA-1"/>
    <property type="match status" value="1"/>
</dbReference>
<dbReference type="SUPFAM" id="SSF49562">
    <property type="entry name" value="C2 domain (Calcium/lipid-binding domain, CaLB)"/>
    <property type="match status" value="1"/>
</dbReference>
<dbReference type="GO" id="GO:0010634">
    <property type="term" value="P:positive regulation of epithelial cell migration"/>
    <property type="evidence" value="ECO:0007669"/>
    <property type="project" value="TreeGrafter"/>
</dbReference>
<accession>A0A7N8X2Q4</accession>
<dbReference type="GO" id="GO:0051209">
    <property type="term" value="P:release of sequestered calcium ion into cytosol"/>
    <property type="evidence" value="ECO:0007669"/>
    <property type="project" value="TreeGrafter"/>
</dbReference>
<dbReference type="PROSITE" id="PS50001">
    <property type="entry name" value="SH2"/>
    <property type="match status" value="2"/>
</dbReference>
<evidence type="ECO:0000256" key="6">
    <source>
        <dbReference type="ARBA" id="ARBA00022801"/>
    </source>
</evidence>
<dbReference type="CDD" id="cd11970">
    <property type="entry name" value="SH3_PLCgamma1"/>
    <property type="match status" value="1"/>
</dbReference>
<dbReference type="GeneTree" id="ENSGT00940000158901"/>
<keyword evidence="12" id="KW-0449">Lipoprotein</keyword>
<dbReference type="InterPro" id="IPR001452">
    <property type="entry name" value="SH3_domain"/>
</dbReference>
<dbReference type="Proteomes" id="UP000261640">
    <property type="component" value="Unplaced"/>
</dbReference>
<dbReference type="Gene3D" id="2.60.40.150">
    <property type="entry name" value="C2 domain"/>
    <property type="match status" value="1"/>
</dbReference>
<dbReference type="AlphaFoldDB" id="A0A7N8X2Q4"/>
<dbReference type="InterPro" id="IPR001711">
    <property type="entry name" value="PLipase_C_Pinositol-sp_Y"/>
</dbReference>
<dbReference type="SMART" id="SM00239">
    <property type="entry name" value="C2"/>
    <property type="match status" value="1"/>
</dbReference>
<keyword evidence="3 15" id="KW-0728">SH3 domain</keyword>
<dbReference type="InterPro" id="IPR011993">
    <property type="entry name" value="PH-like_dom_sf"/>
</dbReference>
<comment type="cofactor">
    <cofactor evidence="1">
        <name>Ca(2+)</name>
        <dbReference type="ChEBI" id="CHEBI:29108"/>
    </cofactor>
</comment>
<dbReference type="InterPro" id="IPR035892">
    <property type="entry name" value="C2_domain_sf"/>
</dbReference>
<dbReference type="InterPro" id="IPR057061">
    <property type="entry name" value="PLCG_EF-hand_2"/>
</dbReference>
<feature type="domain" description="SH3" evidence="18">
    <location>
        <begin position="712"/>
        <end position="772"/>
    </location>
</feature>
<dbReference type="SMART" id="SM00149">
    <property type="entry name" value="PLCYc"/>
    <property type="match status" value="1"/>
</dbReference>
<dbReference type="FunFam" id="2.30.29.30:FF:000155">
    <property type="entry name" value="1-phosphatidylinositol 4,5-bisphosphate phosphodiesterase gamma"/>
    <property type="match status" value="1"/>
</dbReference>
<dbReference type="Pfam" id="PF00017">
    <property type="entry name" value="SH2"/>
    <property type="match status" value="2"/>
</dbReference>
<dbReference type="PANTHER" id="PTHR10336">
    <property type="entry name" value="PHOSPHOINOSITIDE-SPECIFIC PHOSPHOLIPASE C FAMILY PROTEIN"/>
    <property type="match status" value="1"/>
</dbReference>
<dbReference type="Ensembl" id="ENSMAMT00000059440.1">
    <property type="protein sequence ID" value="ENSMAMP00000043032.1"/>
    <property type="gene ID" value="ENSMAMG00000010510.2"/>
</dbReference>
<dbReference type="PRINTS" id="PR00390">
    <property type="entry name" value="PHPHLIPASEC"/>
</dbReference>
<name>A0A7N8X2Q4_9TELE</name>
<dbReference type="PROSITE" id="PS50008">
    <property type="entry name" value="PIPLC_Y_DOMAIN"/>
    <property type="match status" value="1"/>
</dbReference>
<dbReference type="InterPro" id="IPR000909">
    <property type="entry name" value="PLipase_C_PInositol-sp_X_dom"/>
</dbReference>
<keyword evidence="8 16" id="KW-0442">Lipid degradation</keyword>
<evidence type="ECO:0000256" key="14">
    <source>
        <dbReference type="PROSITE-ProRule" id="PRU00191"/>
    </source>
</evidence>
<dbReference type="FunFam" id="3.20.20.190:FF:000007">
    <property type="entry name" value="1-phosphatidylinositol 4,5-bisphosphate phosphodiesterase gamma"/>
    <property type="match status" value="1"/>
</dbReference>
<dbReference type="Pfam" id="PF00387">
    <property type="entry name" value="PI-PLC-Y"/>
    <property type="match status" value="1"/>
</dbReference>
<organism evidence="21 22">
    <name type="scientific">Mastacembelus armatus</name>
    <name type="common">zig-zag eel</name>
    <dbReference type="NCBI Taxonomy" id="205130"/>
    <lineage>
        <taxon>Eukaryota</taxon>
        <taxon>Metazoa</taxon>
        <taxon>Chordata</taxon>
        <taxon>Craniata</taxon>
        <taxon>Vertebrata</taxon>
        <taxon>Euteleostomi</taxon>
        <taxon>Actinopterygii</taxon>
        <taxon>Neopterygii</taxon>
        <taxon>Teleostei</taxon>
        <taxon>Neoteleostei</taxon>
        <taxon>Acanthomorphata</taxon>
        <taxon>Anabantaria</taxon>
        <taxon>Synbranchiformes</taxon>
        <taxon>Mastacembelidae</taxon>
        <taxon>Mastacembelus</taxon>
    </lineage>
</organism>
<dbReference type="Pfam" id="PF00168">
    <property type="entry name" value="C2"/>
    <property type="match status" value="1"/>
</dbReference>
<dbReference type="Gene3D" id="2.30.30.40">
    <property type="entry name" value="SH3 Domains"/>
    <property type="match status" value="1"/>
</dbReference>
<feature type="domain" description="PI-PLC Y-box" evidence="20">
    <location>
        <begin position="807"/>
        <end position="902"/>
    </location>
</feature>
<evidence type="ECO:0000256" key="2">
    <source>
        <dbReference type="ARBA" id="ARBA00012368"/>
    </source>
</evidence>
<dbReference type="Pfam" id="PF00388">
    <property type="entry name" value="PI-PLC-X"/>
    <property type="match status" value="1"/>
</dbReference>
<protein>
    <recommendedName>
        <fullName evidence="2 16">Phosphoinositide phospholipase C</fullName>
        <ecNumber evidence="2 16">3.1.4.11</ecNumber>
    </recommendedName>
</protein>
<dbReference type="InterPro" id="IPR036028">
    <property type="entry name" value="SH3-like_dom_sf"/>
</dbReference>
<dbReference type="GO" id="GO:0046488">
    <property type="term" value="P:phosphatidylinositol metabolic process"/>
    <property type="evidence" value="ECO:0007669"/>
    <property type="project" value="TreeGrafter"/>
</dbReference>
<dbReference type="InterPro" id="IPR036860">
    <property type="entry name" value="SH2_dom_sf"/>
</dbReference>
<evidence type="ECO:0000256" key="11">
    <source>
        <dbReference type="ARBA" id="ARBA00023224"/>
    </source>
</evidence>
<evidence type="ECO:0000256" key="13">
    <source>
        <dbReference type="ARBA" id="ARBA00023674"/>
    </source>
</evidence>
<dbReference type="InterPro" id="IPR035024">
    <property type="entry name" value="PLC-gamma_N-SH2"/>
</dbReference>
<evidence type="ECO:0000256" key="8">
    <source>
        <dbReference type="ARBA" id="ARBA00022963"/>
    </source>
</evidence>
<keyword evidence="22" id="KW-1185">Reference proteome</keyword>
<reference evidence="21" key="1">
    <citation type="submission" date="2025-08" db="UniProtKB">
        <authorList>
            <consortium name="Ensembl"/>
        </authorList>
    </citation>
    <scope>IDENTIFICATION</scope>
</reference>
<dbReference type="SUPFAM" id="SSF47473">
    <property type="entry name" value="EF-hand"/>
    <property type="match status" value="1"/>
</dbReference>
<evidence type="ECO:0000256" key="7">
    <source>
        <dbReference type="ARBA" id="ARBA00022837"/>
    </source>
</evidence>
<dbReference type="InterPro" id="IPR035023">
    <property type="entry name" value="PLC-gamma_C-SH2"/>
</dbReference>
<dbReference type="SMART" id="SM00252">
    <property type="entry name" value="SH2"/>
    <property type="match status" value="2"/>
</dbReference>
<dbReference type="CDD" id="cd10341">
    <property type="entry name" value="SH2_N-SH2_PLC_gamma_like"/>
    <property type="match status" value="1"/>
</dbReference>
<evidence type="ECO:0000259" key="18">
    <source>
        <dbReference type="PROSITE" id="PS50002"/>
    </source>
</evidence>
<keyword evidence="4" id="KW-0597">Phosphoprotein</keyword>